<evidence type="ECO:0000313" key="2">
    <source>
        <dbReference type="EMBL" id="KAI1695250.1"/>
    </source>
</evidence>
<evidence type="ECO:0000256" key="1">
    <source>
        <dbReference type="SAM" id="Phobius"/>
    </source>
</evidence>
<proteinExistence type="predicted"/>
<name>A0AAD4MJ96_9BILA</name>
<feature type="transmembrane region" description="Helical" evidence="1">
    <location>
        <begin position="92"/>
        <end position="114"/>
    </location>
</feature>
<reference evidence="2" key="1">
    <citation type="submission" date="2022-01" db="EMBL/GenBank/DDBJ databases">
        <title>Genome Sequence Resource for Two Populations of Ditylenchus destructor, the Migratory Endoparasitic Phytonematode.</title>
        <authorList>
            <person name="Zhang H."/>
            <person name="Lin R."/>
            <person name="Xie B."/>
        </authorList>
    </citation>
    <scope>NUCLEOTIDE SEQUENCE</scope>
    <source>
        <strain evidence="2">BazhouSP</strain>
    </source>
</reference>
<organism evidence="2 3">
    <name type="scientific">Ditylenchus destructor</name>
    <dbReference type="NCBI Taxonomy" id="166010"/>
    <lineage>
        <taxon>Eukaryota</taxon>
        <taxon>Metazoa</taxon>
        <taxon>Ecdysozoa</taxon>
        <taxon>Nematoda</taxon>
        <taxon>Chromadorea</taxon>
        <taxon>Rhabditida</taxon>
        <taxon>Tylenchina</taxon>
        <taxon>Tylenchomorpha</taxon>
        <taxon>Sphaerularioidea</taxon>
        <taxon>Anguinidae</taxon>
        <taxon>Anguininae</taxon>
        <taxon>Ditylenchus</taxon>
    </lineage>
</organism>
<feature type="transmembrane region" description="Helical" evidence="1">
    <location>
        <begin position="135"/>
        <end position="153"/>
    </location>
</feature>
<gene>
    <name evidence="2" type="ORF">DdX_19679</name>
</gene>
<comment type="caution">
    <text evidence="2">The sequence shown here is derived from an EMBL/GenBank/DDBJ whole genome shotgun (WGS) entry which is preliminary data.</text>
</comment>
<feature type="transmembrane region" description="Helical" evidence="1">
    <location>
        <begin position="369"/>
        <end position="387"/>
    </location>
</feature>
<dbReference type="EMBL" id="JAKKPZ010000422">
    <property type="protein sequence ID" value="KAI1695250.1"/>
    <property type="molecule type" value="Genomic_DNA"/>
</dbReference>
<keyword evidence="1" id="KW-1133">Transmembrane helix</keyword>
<dbReference type="AlphaFoldDB" id="A0AAD4MJ96"/>
<feature type="transmembrane region" description="Helical" evidence="1">
    <location>
        <begin position="165"/>
        <end position="188"/>
    </location>
</feature>
<accession>A0AAD4MJ96</accession>
<dbReference type="Proteomes" id="UP001201812">
    <property type="component" value="Unassembled WGS sequence"/>
</dbReference>
<feature type="transmembrane region" description="Helical" evidence="1">
    <location>
        <begin position="52"/>
        <end position="72"/>
    </location>
</feature>
<sequence>MSISDKQEFKFPVKLTLAGHIIRLFSGLLILGNVFIRIIVCHNSTLDKIYNLILIVLVLVTMVLILCFFWRIRNGRIEPLPEPRNVSNTTMIVSGALTIGVSMSFCYTMVHDLVFKNCDKIIEVDSTNNWAIGQYEVFNFLMLLFSGLLAYYLRQRMYFPSDFDWIDFITIKITSSLLVVLWIGELIYKSHGAQKALFPIIGEIVGKNNISGFIPPCVKQTHTFKCQPEKEFQNNSSKYLWYYLDEHLIHQVVASLACEYYPVLLVIHWVVTGRAEIVVERIIQRKEQSKSIDLPLRQAAACISRVPELEFIEMPPTYLQMSFQAKFLLNFLSIFTVLSALLCTMVDLYRTIELYIVDDVAEVTGLSLYYVYTVLSILLFVLIIAYLRNTGKQFLDSHHLGDAKADMRLLLGSAMVMTIGTLYRSVDGFSKLHTHKFEPHASMLAAILDSEKGSRFWNASSDSTPKSSFLCNPCGSVH</sequence>
<feature type="transmembrane region" description="Helical" evidence="1">
    <location>
        <begin position="327"/>
        <end position="349"/>
    </location>
</feature>
<feature type="transmembrane region" description="Helical" evidence="1">
    <location>
        <begin position="20"/>
        <end position="40"/>
    </location>
</feature>
<keyword evidence="3" id="KW-1185">Reference proteome</keyword>
<evidence type="ECO:0000313" key="3">
    <source>
        <dbReference type="Proteomes" id="UP001201812"/>
    </source>
</evidence>
<keyword evidence="1" id="KW-0472">Membrane</keyword>
<protein>
    <submittedName>
        <fullName evidence="2">Uncharacterized protein</fullName>
    </submittedName>
</protein>
<keyword evidence="1" id="KW-0812">Transmembrane</keyword>